<evidence type="ECO:0000256" key="2">
    <source>
        <dbReference type="ARBA" id="ARBA00022679"/>
    </source>
</evidence>
<feature type="binding site" evidence="5">
    <location>
        <position position="298"/>
    </location>
    <ligand>
        <name>Zn(2+)</name>
        <dbReference type="ChEBI" id="CHEBI:29105"/>
    </ligand>
</feature>
<dbReference type="PANTHER" id="PTHR46015">
    <property type="entry name" value="ZGC:172121"/>
    <property type="match status" value="1"/>
</dbReference>
<accession>A0A1Y1VLE3</accession>
<dbReference type="SUPFAM" id="SSF55729">
    <property type="entry name" value="Acyl-CoA N-acyltransferases (Nat)"/>
    <property type="match status" value="1"/>
</dbReference>
<dbReference type="InterPro" id="IPR016181">
    <property type="entry name" value="Acyl_CoA_acyltransferase"/>
</dbReference>
<evidence type="ECO:0008006" key="10">
    <source>
        <dbReference type="Google" id="ProtNLM"/>
    </source>
</evidence>
<proteinExistence type="predicted"/>
<feature type="domain" description="N-acetyltransferase" evidence="7">
    <location>
        <begin position="335"/>
        <end position="489"/>
    </location>
</feature>
<evidence type="ECO:0000256" key="5">
    <source>
        <dbReference type="PROSITE-ProRule" id="PRU00333"/>
    </source>
</evidence>
<dbReference type="PROSITE" id="PS51186">
    <property type="entry name" value="GNAT"/>
    <property type="match status" value="1"/>
</dbReference>
<dbReference type="Pfam" id="PF02574">
    <property type="entry name" value="S-methyl_trans"/>
    <property type="match status" value="1"/>
</dbReference>
<reference evidence="8 9" key="1">
    <citation type="submission" date="2016-08" db="EMBL/GenBank/DDBJ databases">
        <title>Genomes of anaerobic fungi encode conserved fungal cellulosomes for biomass hydrolysis.</title>
        <authorList>
            <consortium name="DOE Joint Genome Institute"/>
            <person name="Haitjema C.H."/>
            <person name="Gilmore S.P."/>
            <person name="Henske J.K."/>
            <person name="Solomon K.V."/>
            <person name="De Groot R."/>
            <person name="Kuo A."/>
            <person name="Mondo S.J."/>
            <person name="Salamov A.A."/>
            <person name="Labutti K."/>
            <person name="Zhao Z."/>
            <person name="Chiniquy J."/>
            <person name="Barry K."/>
            <person name="Brewer H.M."/>
            <person name="Purvine S.O."/>
            <person name="Wright A.T."/>
            <person name="Boxma B."/>
            <person name="Van Alen T."/>
            <person name="Hackstein J.H."/>
            <person name="Baker S.E."/>
            <person name="Grigoriev I.V."/>
            <person name="O'Malley M.A."/>
        </authorList>
    </citation>
    <scope>NUCLEOTIDE SEQUENCE [LARGE SCALE GENOMIC DNA]</scope>
    <source>
        <strain evidence="9">finn</strain>
    </source>
</reference>
<dbReference type="GO" id="GO:0033528">
    <property type="term" value="P:S-methylmethionine cycle"/>
    <property type="evidence" value="ECO:0007669"/>
    <property type="project" value="TreeGrafter"/>
</dbReference>
<feature type="binding site" evidence="5">
    <location>
        <position position="299"/>
    </location>
    <ligand>
        <name>Zn(2+)</name>
        <dbReference type="ChEBI" id="CHEBI:29105"/>
    </ligand>
</feature>
<keyword evidence="1 5" id="KW-0489">Methyltransferase</keyword>
<dbReference type="GO" id="GO:0016747">
    <property type="term" value="F:acyltransferase activity, transferring groups other than amino-acyl groups"/>
    <property type="evidence" value="ECO:0007669"/>
    <property type="project" value="InterPro"/>
</dbReference>
<dbReference type="Pfam" id="PF00583">
    <property type="entry name" value="Acetyltransf_1"/>
    <property type="match status" value="1"/>
</dbReference>
<keyword evidence="9" id="KW-1185">Reference proteome</keyword>
<dbReference type="AlphaFoldDB" id="A0A1Y1VLE3"/>
<feature type="binding site" evidence="5">
    <location>
        <position position="232"/>
    </location>
    <ligand>
        <name>Zn(2+)</name>
        <dbReference type="ChEBI" id="CHEBI:29105"/>
    </ligand>
</feature>
<dbReference type="GO" id="GO:0009086">
    <property type="term" value="P:methionine biosynthetic process"/>
    <property type="evidence" value="ECO:0007669"/>
    <property type="project" value="TreeGrafter"/>
</dbReference>
<dbReference type="GO" id="GO:0032259">
    <property type="term" value="P:methylation"/>
    <property type="evidence" value="ECO:0007669"/>
    <property type="project" value="UniProtKB-KW"/>
</dbReference>
<organism evidence="8 9">
    <name type="scientific">Piromyces finnis</name>
    <dbReference type="NCBI Taxonomy" id="1754191"/>
    <lineage>
        <taxon>Eukaryota</taxon>
        <taxon>Fungi</taxon>
        <taxon>Fungi incertae sedis</taxon>
        <taxon>Chytridiomycota</taxon>
        <taxon>Chytridiomycota incertae sedis</taxon>
        <taxon>Neocallimastigomycetes</taxon>
        <taxon>Neocallimastigales</taxon>
        <taxon>Neocallimastigaceae</taxon>
        <taxon>Piromyces</taxon>
    </lineage>
</organism>
<evidence type="ECO:0000256" key="3">
    <source>
        <dbReference type="ARBA" id="ARBA00022723"/>
    </source>
</evidence>
<comment type="caution">
    <text evidence="8">The sequence shown here is derived from an EMBL/GenBank/DDBJ whole genome shotgun (WGS) entry which is preliminary data.</text>
</comment>
<protein>
    <recommendedName>
        <fullName evidence="10">Homocysteine S-methyltransferase</fullName>
    </recommendedName>
</protein>
<dbReference type="GO" id="GO:0008898">
    <property type="term" value="F:S-adenosylmethionine-homocysteine S-methyltransferase activity"/>
    <property type="evidence" value="ECO:0007669"/>
    <property type="project" value="TreeGrafter"/>
</dbReference>
<reference evidence="8 9" key="2">
    <citation type="submission" date="2016-08" db="EMBL/GenBank/DDBJ databases">
        <title>Pervasive Adenine N6-methylation of Active Genes in Fungi.</title>
        <authorList>
            <consortium name="DOE Joint Genome Institute"/>
            <person name="Mondo S.J."/>
            <person name="Dannebaum R.O."/>
            <person name="Kuo R.C."/>
            <person name="Labutti K."/>
            <person name="Haridas S."/>
            <person name="Kuo A."/>
            <person name="Salamov A."/>
            <person name="Ahrendt S.R."/>
            <person name="Lipzen A."/>
            <person name="Sullivan W."/>
            <person name="Andreopoulos W.B."/>
            <person name="Clum A."/>
            <person name="Lindquist E."/>
            <person name="Daum C."/>
            <person name="Ramamoorthy G.K."/>
            <person name="Gryganskyi A."/>
            <person name="Culley D."/>
            <person name="Magnuson J.K."/>
            <person name="James T.Y."/>
            <person name="O'Malley M.A."/>
            <person name="Stajich J.E."/>
            <person name="Spatafora J.W."/>
            <person name="Visel A."/>
            <person name="Grigoriev I.V."/>
        </authorList>
    </citation>
    <scope>NUCLEOTIDE SEQUENCE [LARGE SCALE GENOMIC DNA]</scope>
    <source>
        <strain evidence="9">finn</strain>
    </source>
</reference>
<feature type="domain" description="Hcy-binding" evidence="6">
    <location>
        <begin position="2"/>
        <end position="313"/>
    </location>
</feature>
<dbReference type="EMBL" id="MCFH01000005">
    <property type="protein sequence ID" value="ORX57926.1"/>
    <property type="molecule type" value="Genomic_DNA"/>
</dbReference>
<name>A0A1Y1VLE3_9FUNG</name>
<dbReference type="PANTHER" id="PTHR46015:SF1">
    <property type="entry name" value="HOMOCYSTEINE S-METHYLTRANSFERASE-LIKE ISOFORM 1"/>
    <property type="match status" value="1"/>
</dbReference>
<dbReference type="OrthoDB" id="261426at2759"/>
<dbReference type="InterPro" id="IPR003726">
    <property type="entry name" value="HCY_dom"/>
</dbReference>
<dbReference type="InterPro" id="IPR000182">
    <property type="entry name" value="GNAT_dom"/>
</dbReference>
<keyword evidence="3 5" id="KW-0479">Metal-binding</keyword>
<keyword evidence="2 5" id="KW-0808">Transferase</keyword>
<dbReference type="STRING" id="1754191.A0A1Y1VLE3"/>
<dbReference type="Proteomes" id="UP000193719">
    <property type="component" value="Unassembled WGS sequence"/>
</dbReference>
<dbReference type="GO" id="GO:0046872">
    <property type="term" value="F:metal ion binding"/>
    <property type="evidence" value="ECO:0007669"/>
    <property type="project" value="UniProtKB-KW"/>
</dbReference>
<evidence type="ECO:0000313" key="8">
    <source>
        <dbReference type="EMBL" id="ORX57926.1"/>
    </source>
</evidence>
<gene>
    <name evidence="8" type="ORF">BCR36DRAFT_580483</name>
</gene>
<dbReference type="FunFam" id="3.20.20.330:FF:000002">
    <property type="entry name" value="Homocysteine S-methyltransferase"/>
    <property type="match status" value="1"/>
</dbReference>
<keyword evidence="4 5" id="KW-0862">Zinc</keyword>
<sequence>MGRFRELLEKQEYLILHGALGTELESRGYDVSGKLWSAEYLISQPEVIEKIHECYIYSGSDIVTTSTYQATLPGLIEYGLSQTEAENIIRLSVKLAKNARDKVWLKSLNNKKNDRIYPLISGDIGPYAAYLANGSEYTGIYNINKNALKDFHRPRIALLIDEGVDLLAVETIPNFDEVQAIAEVLMEEYPKVEAYFSFTSQDGISISDGTPIEKVASYCDKVDQILAMGLNCCLPSIYNSGLNEFIKVTKKPLVTYPQSGEIFNKETKTWHAPSGNLPSLFDNIKQWHSLGAKIVGGCCRTRPHDIEILRQELENTKNKTVFPQDLEIKKDNITSIIRRATLDDIPAINNLLAQVLHVHHIARPDLFKATGNKFSDEELTTLIKNDAKPIFVYVNENQNVIGHLFCEIKDIKASNLEPIKNFFIEDLCVDEKARGQKIGKQLYEFAIKYAKKLGCHNLTLDAWYDNANAYHFYEHLGMKPQKTRFEQLL</sequence>
<evidence type="ECO:0000259" key="6">
    <source>
        <dbReference type="PROSITE" id="PS50970"/>
    </source>
</evidence>
<evidence type="ECO:0000313" key="9">
    <source>
        <dbReference type="Proteomes" id="UP000193719"/>
    </source>
</evidence>
<dbReference type="Gene3D" id="3.40.630.30">
    <property type="match status" value="1"/>
</dbReference>
<dbReference type="PROSITE" id="PS50970">
    <property type="entry name" value="HCY"/>
    <property type="match status" value="1"/>
</dbReference>
<evidence type="ECO:0000256" key="1">
    <source>
        <dbReference type="ARBA" id="ARBA00022603"/>
    </source>
</evidence>
<dbReference type="InterPro" id="IPR036589">
    <property type="entry name" value="HCY_dom_sf"/>
</dbReference>
<evidence type="ECO:0000259" key="7">
    <source>
        <dbReference type="PROSITE" id="PS51186"/>
    </source>
</evidence>
<dbReference type="CDD" id="cd04301">
    <property type="entry name" value="NAT_SF"/>
    <property type="match status" value="1"/>
</dbReference>
<dbReference type="NCBIfam" id="NF007020">
    <property type="entry name" value="PRK09485.1"/>
    <property type="match status" value="1"/>
</dbReference>
<comment type="cofactor">
    <cofactor evidence="5">
        <name>Zn(2+)</name>
        <dbReference type="ChEBI" id="CHEBI:29105"/>
    </cofactor>
</comment>
<evidence type="ECO:0000256" key="4">
    <source>
        <dbReference type="ARBA" id="ARBA00022833"/>
    </source>
</evidence>
<dbReference type="SUPFAM" id="SSF82282">
    <property type="entry name" value="Homocysteine S-methyltransferase"/>
    <property type="match status" value="1"/>
</dbReference>
<dbReference type="Gene3D" id="3.20.20.330">
    <property type="entry name" value="Homocysteine-binding-like domain"/>
    <property type="match status" value="1"/>
</dbReference>
<dbReference type="InterPro" id="IPR051486">
    <property type="entry name" value="Hcy_S-methyltransferase"/>
</dbReference>